<dbReference type="PROSITE" id="PS51257">
    <property type="entry name" value="PROKAR_LIPOPROTEIN"/>
    <property type="match status" value="1"/>
</dbReference>
<accession>A0AAP5H171</accession>
<evidence type="ECO:0000256" key="1">
    <source>
        <dbReference type="SAM" id="SignalP"/>
    </source>
</evidence>
<gene>
    <name evidence="3" type="ORF">J2W91_002818</name>
</gene>
<comment type="caution">
    <text evidence="3">The sequence shown here is derived from an EMBL/GenBank/DDBJ whole genome shotgun (WGS) entry which is preliminary data.</text>
</comment>
<dbReference type="Pfam" id="PF13349">
    <property type="entry name" value="DUF4097"/>
    <property type="match status" value="1"/>
</dbReference>
<reference evidence="3" key="1">
    <citation type="submission" date="2023-07" db="EMBL/GenBank/DDBJ databases">
        <title>Sorghum-associated microbial communities from plants grown in Nebraska, USA.</title>
        <authorList>
            <person name="Schachtman D."/>
        </authorList>
    </citation>
    <scope>NUCLEOTIDE SEQUENCE</scope>
    <source>
        <strain evidence="3">BE80</strain>
    </source>
</reference>
<feature type="chain" id="PRO_5043009396" evidence="1">
    <location>
        <begin position="23"/>
        <end position="224"/>
    </location>
</feature>
<dbReference type="Proteomes" id="UP001254832">
    <property type="component" value="Unassembled WGS sequence"/>
</dbReference>
<keyword evidence="1" id="KW-0732">Signal</keyword>
<proteinExistence type="predicted"/>
<dbReference type="RefSeq" id="WP_310140495.1">
    <property type="nucleotide sequence ID" value="NZ_JAVDTR010000007.1"/>
</dbReference>
<name>A0AAP5H171_PAEAM</name>
<protein>
    <submittedName>
        <fullName evidence="3">DUF4097 and DUF4098 domain-containing protein YvlB</fullName>
    </submittedName>
</protein>
<feature type="signal peptide" evidence="1">
    <location>
        <begin position="1"/>
        <end position="22"/>
    </location>
</feature>
<dbReference type="EMBL" id="JAVDTR010000007">
    <property type="protein sequence ID" value="MDR6724350.1"/>
    <property type="molecule type" value="Genomic_DNA"/>
</dbReference>
<sequence length="224" mass="24347">MKQKKPWLVLLFILSLISLISACSTYETEENRHSSLKGIETIYINHGSTTVHLHSGDTDELQTSFVSNDNGSGVNIDTTKNQLKLSMKSDIRRLLNIGAMPTLNVYIPSGYEGKVVVDGSSGRVNVTDLEVIELDIRGKSGNVSMDLLDIKTNIKISVSSGNVNLNVRNKDADANWLLQSNSGKCSVAFTLDQHSSTRKKTSGQTGKGSFIVDISTSSGNIRID</sequence>
<evidence type="ECO:0000313" key="3">
    <source>
        <dbReference type="EMBL" id="MDR6724350.1"/>
    </source>
</evidence>
<evidence type="ECO:0000313" key="4">
    <source>
        <dbReference type="Proteomes" id="UP001254832"/>
    </source>
</evidence>
<evidence type="ECO:0000259" key="2">
    <source>
        <dbReference type="Pfam" id="PF13349"/>
    </source>
</evidence>
<dbReference type="InterPro" id="IPR025164">
    <property type="entry name" value="Toastrack_DUF4097"/>
</dbReference>
<organism evidence="3 4">
    <name type="scientific">Paenibacillus amylolyticus</name>
    <dbReference type="NCBI Taxonomy" id="1451"/>
    <lineage>
        <taxon>Bacteria</taxon>
        <taxon>Bacillati</taxon>
        <taxon>Bacillota</taxon>
        <taxon>Bacilli</taxon>
        <taxon>Bacillales</taxon>
        <taxon>Paenibacillaceae</taxon>
        <taxon>Paenibacillus</taxon>
    </lineage>
</organism>
<dbReference type="AlphaFoldDB" id="A0AAP5H171"/>
<feature type="domain" description="DUF4097" evidence="2">
    <location>
        <begin position="115"/>
        <end position="223"/>
    </location>
</feature>